<keyword evidence="2" id="KW-1185">Reference proteome</keyword>
<protein>
    <submittedName>
        <fullName evidence="3">RING-type domain-containing protein</fullName>
    </submittedName>
</protein>
<evidence type="ECO:0000313" key="3">
    <source>
        <dbReference type="WBParaSite" id="Csp11.Scaffold481.g1871.t1"/>
    </source>
</evidence>
<name>A0A1I7T2S8_9PELO</name>
<dbReference type="eggNOG" id="ENOG502TGR9">
    <property type="taxonomic scope" value="Eukaryota"/>
</dbReference>
<sequence>MEPNIQATRQLHKKVGQLFEETLTNPDTRYQNLTELGKVKNLAHHNARFFLPPNRKENSKKIEIKRVEITTEYQNNQLNFVYQVKWLERKEKTKRKEKKKESMKRRKKKATKTESEESDEPVPLVKKTSSMMKIAGKGRCDGPCGQLIDFSTAFQFGCDHVICENCRKKTPSAALFDGSPGCCHPACVEMAKANGEKLCSGQSESTPSVAAPVDSEMVPTRICILKNYGKDVLRTQLEFEFPQSSRLSMILKSLTHYKDLINNSRFYYSTKKPKRRSDLIPINLPDTNQRFSDIATGKSPILYVIVVGYGIQFYDSR</sequence>
<feature type="region of interest" description="Disordered" evidence="1">
    <location>
        <begin position="92"/>
        <end position="123"/>
    </location>
</feature>
<dbReference type="Proteomes" id="UP000095282">
    <property type="component" value="Unplaced"/>
</dbReference>
<dbReference type="WBParaSite" id="Csp11.Scaffold481.g1871.t1">
    <property type="protein sequence ID" value="Csp11.Scaffold481.g1871.t1"/>
    <property type="gene ID" value="Csp11.Scaffold481.g1871"/>
</dbReference>
<dbReference type="PANTHER" id="PTHR31430:SF4">
    <property type="entry name" value="RING-TYPE DOMAIN-CONTAINING PROTEIN"/>
    <property type="match status" value="1"/>
</dbReference>
<dbReference type="STRING" id="1561998.A0A1I7T2S8"/>
<organism evidence="2 3">
    <name type="scientific">Caenorhabditis tropicalis</name>
    <dbReference type="NCBI Taxonomy" id="1561998"/>
    <lineage>
        <taxon>Eukaryota</taxon>
        <taxon>Metazoa</taxon>
        <taxon>Ecdysozoa</taxon>
        <taxon>Nematoda</taxon>
        <taxon>Chromadorea</taxon>
        <taxon>Rhabditida</taxon>
        <taxon>Rhabditina</taxon>
        <taxon>Rhabditomorpha</taxon>
        <taxon>Rhabditoidea</taxon>
        <taxon>Rhabditidae</taxon>
        <taxon>Peloderinae</taxon>
        <taxon>Caenorhabditis</taxon>
    </lineage>
</organism>
<evidence type="ECO:0000256" key="1">
    <source>
        <dbReference type="SAM" id="MobiDB-lite"/>
    </source>
</evidence>
<dbReference type="AlphaFoldDB" id="A0A1I7T2S8"/>
<reference evidence="3" key="1">
    <citation type="submission" date="2016-11" db="UniProtKB">
        <authorList>
            <consortium name="WormBaseParasite"/>
        </authorList>
    </citation>
    <scope>IDENTIFICATION</scope>
</reference>
<feature type="compositionally biased region" description="Basic residues" evidence="1">
    <location>
        <begin position="92"/>
        <end position="110"/>
    </location>
</feature>
<accession>A0A1I7T2S8</accession>
<dbReference type="PANTHER" id="PTHR31430">
    <property type="entry name" value="PROTEIN CBG22332-RELATED"/>
    <property type="match status" value="1"/>
</dbReference>
<evidence type="ECO:0000313" key="2">
    <source>
        <dbReference type="Proteomes" id="UP000095282"/>
    </source>
</evidence>
<proteinExistence type="predicted"/>